<keyword evidence="3 7" id="KW-0732">Signal</keyword>
<evidence type="ECO:0000313" key="9">
    <source>
        <dbReference type="Proteomes" id="UP001375743"/>
    </source>
</evidence>
<evidence type="ECO:0000313" key="8">
    <source>
        <dbReference type="EMBL" id="MEK0082517.1"/>
    </source>
</evidence>
<dbReference type="InterPro" id="IPR012556">
    <property type="entry name" value="Entericidin"/>
</dbReference>
<evidence type="ECO:0000256" key="6">
    <source>
        <dbReference type="ARBA" id="ARBA00023288"/>
    </source>
</evidence>
<comment type="similarity">
    <text evidence="1">Belongs to the EcnA/EcnB lipoprotein family.</text>
</comment>
<keyword evidence="9" id="KW-1185">Reference proteome</keyword>
<comment type="caution">
    <text evidence="8">The sequence shown here is derived from an EMBL/GenBank/DDBJ whole genome shotgun (WGS) entry which is preliminary data.</text>
</comment>
<dbReference type="RefSeq" id="WP_418158372.1">
    <property type="nucleotide sequence ID" value="NZ_JBBLZC010000004.1"/>
</dbReference>
<evidence type="ECO:0000256" key="4">
    <source>
        <dbReference type="ARBA" id="ARBA00023136"/>
    </source>
</evidence>
<feature type="chain" id="PRO_5045177623" evidence="7">
    <location>
        <begin position="31"/>
        <end position="53"/>
    </location>
</feature>
<evidence type="ECO:0000256" key="1">
    <source>
        <dbReference type="ARBA" id="ARBA00010296"/>
    </source>
</evidence>
<evidence type="ECO:0000256" key="3">
    <source>
        <dbReference type="ARBA" id="ARBA00022729"/>
    </source>
</evidence>
<keyword evidence="4" id="KW-0472">Membrane</keyword>
<dbReference type="Proteomes" id="UP001375743">
    <property type="component" value="Unassembled WGS sequence"/>
</dbReference>
<keyword evidence="5" id="KW-0564">Palmitate</keyword>
<evidence type="ECO:0000256" key="2">
    <source>
        <dbReference type="ARBA" id="ARBA00022475"/>
    </source>
</evidence>
<accession>A0ABU8XR98</accession>
<feature type="signal peptide" evidence="7">
    <location>
        <begin position="1"/>
        <end position="30"/>
    </location>
</feature>
<name>A0ABU8XR98_9PROT</name>
<dbReference type="Pfam" id="PF08085">
    <property type="entry name" value="Entericidin"/>
    <property type="match status" value="1"/>
</dbReference>
<sequence>MPSFFSVKKRSSSLVWVLLAALLASSTLTACNTIRGAGEDVEQTGRAIRHSTY</sequence>
<evidence type="ECO:0000256" key="5">
    <source>
        <dbReference type="ARBA" id="ARBA00023139"/>
    </source>
</evidence>
<gene>
    <name evidence="8" type="ORF">U1T56_05105</name>
</gene>
<organism evidence="8 9">
    <name type="scientific">Benzoatithermus flavus</name>
    <dbReference type="NCBI Taxonomy" id="3108223"/>
    <lineage>
        <taxon>Bacteria</taxon>
        <taxon>Pseudomonadati</taxon>
        <taxon>Pseudomonadota</taxon>
        <taxon>Alphaproteobacteria</taxon>
        <taxon>Geminicoccales</taxon>
        <taxon>Geminicoccaceae</taxon>
        <taxon>Benzoatithermus</taxon>
    </lineage>
</organism>
<keyword evidence="6 8" id="KW-0449">Lipoprotein</keyword>
<protein>
    <submittedName>
        <fullName evidence="8">Entericidin A/B family lipoprotein</fullName>
    </submittedName>
</protein>
<proteinExistence type="inferred from homology"/>
<dbReference type="EMBL" id="JBBLZC010000004">
    <property type="protein sequence ID" value="MEK0082517.1"/>
    <property type="molecule type" value="Genomic_DNA"/>
</dbReference>
<reference evidence="8 9" key="1">
    <citation type="submission" date="2024-01" db="EMBL/GenBank/DDBJ databases">
        <title>Multi-omics insights into the function and evolution of sodium benzoate biodegradation pathways in Benzoatithermus flavus gen. nov., sp. nov. from hot spring.</title>
        <authorList>
            <person name="Hu C.-J."/>
            <person name="Li W.-J."/>
        </authorList>
    </citation>
    <scope>NUCLEOTIDE SEQUENCE [LARGE SCALE GENOMIC DNA]</scope>
    <source>
        <strain evidence="8 9">SYSU G07066</strain>
    </source>
</reference>
<keyword evidence="2" id="KW-1003">Cell membrane</keyword>
<evidence type="ECO:0000256" key="7">
    <source>
        <dbReference type="SAM" id="SignalP"/>
    </source>
</evidence>